<organism evidence="1">
    <name type="scientific">Anguilla anguilla</name>
    <name type="common">European freshwater eel</name>
    <name type="synonym">Muraena anguilla</name>
    <dbReference type="NCBI Taxonomy" id="7936"/>
    <lineage>
        <taxon>Eukaryota</taxon>
        <taxon>Metazoa</taxon>
        <taxon>Chordata</taxon>
        <taxon>Craniata</taxon>
        <taxon>Vertebrata</taxon>
        <taxon>Euteleostomi</taxon>
        <taxon>Actinopterygii</taxon>
        <taxon>Neopterygii</taxon>
        <taxon>Teleostei</taxon>
        <taxon>Anguilliformes</taxon>
        <taxon>Anguillidae</taxon>
        <taxon>Anguilla</taxon>
    </lineage>
</organism>
<reference evidence="1" key="1">
    <citation type="submission" date="2014-11" db="EMBL/GenBank/DDBJ databases">
        <authorList>
            <person name="Amaro Gonzalez C."/>
        </authorList>
    </citation>
    <scope>NUCLEOTIDE SEQUENCE</scope>
</reference>
<sequence>MKIVFVVVVYSERIPDLPNISIYEQNRKKPKADYSKQDKSDILEVIQLKPMKNKPLE</sequence>
<dbReference type="AlphaFoldDB" id="A0A0E9XDY1"/>
<accession>A0A0E9XDY1</accession>
<reference evidence="1" key="2">
    <citation type="journal article" date="2015" name="Fish Shellfish Immunol.">
        <title>Early steps in the European eel (Anguilla anguilla)-Vibrio vulnificus interaction in the gills: Role of the RtxA13 toxin.</title>
        <authorList>
            <person name="Callol A."/>
            <person name="Pajuelo D."/>
            <person name="Ebbesson L."/>
            <person name="Teles M."/>
            <person name="MacKenzie S."/>
            <person name="Amaro C."/>
        </authorList>
    </citation>
    <scope>NUCLEOTIDE SEQUENCE</scope>
</reference>
<dbReference type="EMBL" id="GBXM01007635">
    <property type="protein sequence ID" value="JAI00943.1"/>
    <property type="molecule type" value="Transcribed_RNA"/>
</dbReference>
<proteinExistence type="predicted"/>
<name>A0A0E9XDY1_ANGAN</name>
<evidence type="ECO:0000313" key="1">
    <source>
        <dbReference type="EMBL" id="JAI00943.1"/>
    </source>
</evidence>
<protein>
    <submittedName>
        <fullName evidence="1">Uncharacterized protein</fullName>
    </submittedName>
</protein>